<dbReference type="InterPro" id="IPR038404">
    <property type="entry name" value="TRAP_DctP_sf"/>
</dbReference>
<dbReference type="PIRSF" id="PIRSF006470">
    <property type="entry name" value="DctB"/>
    <property type="match status" value="1"/>
</dbReference>
<dbReference type="InterPro" id="IPR004682">
    <property type="entry name" value="TRAP_DctP"/>
</dbReference>
<keyword evidence="1 2" id="KW-0732">Signal</keyword>
<protein>
    <submittedName>
        <fullName evidence="3">Neu5Ac-binding protein</fullName>
    </submittedName>
    <submittedName>
        <fullName evidence="4">Sialic acid-binding periplasmic protein SiaP</fullName>
    </submittedName>
</protein>
<dbReference type="GO" id="GO:0030288">
    <property type="term" value="C:outer membrane-bounded periplasmic space"/>
    <property type="evidence" value="ECO:0007669"/>
    <property type="project" value="InterPro"/>
</dbReference>
<reference evidence="3" key="2">
    <citation type="submission" date="2019-11" db="EMBL/GenBank/DDBJ databases">
        <authorList>
            <person name="January G."/>
            <person name="Bunk B."/>
        </authorList>
    </citation>
    <scope>NUCLEOTIDE SEQUENCE</scope>
    <source>
        <strain evidence="3">3.6</strain>
    </source>
</reference>
<gene>
    <name evidence="4" type="primary">siaP_1</name>
    <name evidence="3" type="synonym">siaP_2</name>
    <name evidence="4" type="ORF">VSP9026_03474</name>
    <name evidence="3" type="ORF">Vspart_00855</name>
</gene>
<proteinExistence type="predicted"/>
<dbReference type="NCBIfam" id="TIGR00787">
    <property type="entry name" value="dctP"/>
    <property type="match status" value="1"/>
</dbReference>
<reference evidence="4 5" key="1">
    <citation type="submission" date="2016-12" db="EMBL/GenBank/DDBJ databases">
        <authorList>
            <person name="Song W.-J."/>
            <person name="Kurnit D.M."/>
        </authorList>
    </citation>
    <scope>NUCLEOTIDE SEQUENCE [LARGE SCALE GENOMIC DNA]</scope>
    <source>
        <strain evidence="4 5">CECT 9026</strain>
    </source>
</reference>
<dbReference type="OrthoDB" id="9771186at2"/>
<dbReference type="InterPro" id="IPR018389">
    <property type="entry name" value="DctP_fam"/>
</dbReference>
<evidence type="ECO:0000313" key="6">
    <source>
        <dbReference type="Proteomes" id="UP000515264"/>
    </source>
</evidence>
<reference evidence="3 6" key="3">
    <citation type="journal article" date="2020" name="J. Nat. Prod.">
        <title>Genomics-Metabolomics Profiling Disclosed Marine Vibrio spartinae 3.6 as a Producer of a New Branched Side Chain Prodigiosin.</title>
        <authorList>
            <person name="Vitale G.A."/>
            <person name="Sciarretta M."/>
            <person name="Palma Esposito F."/>
            <person name="January G.G."/>
            <person name="Giaccio M."/>
            <person name="Bunk B."/>
            <person name="Sproer C."/>
            <person name="Bajerski F."/>
            <person name="Power D."/>
            <person name="Festa C."/>
            <person name="Monti M.C."/>
            <person name="D'Auria M.V."/>
            <person name="de Pascale D."/>
        </authorList>
    </citation>
    <scope>NUCLEOTIDE SEQUENCE [LARGE SCALE GENOMIC DNA]</scope>
    <source>
        <strain evidence="3 6">3.6</strain>
    </source>
</reference>
<dbReference type="SUPFAM" id="SSF53850">
    <property type="entry name" value="Periplasmic binding protein-like II"/>
    <property type="match status" value="1"/>
</dbReference>
<dbReference type="GO" id="GO:0055085">
    <property type="term" value="P:transmembrane transport"/>
    <property type="evidence" value="ECO:0007669"/>
    <property type="project" value="InterPro"/>
</dbReference>
<sequence>MRTLQHNLKKLTSAIGLTLAVSFSANAATEIMIAYGNQPGEPIDQAMHYWADEVKEQSHGDIVFRLFPSSQLGGETEVMEQAKLGANIITISSYGYLMDTIPDFGVINAPYLSQSFEKKSKLLHTDWFKGLSQQLEGKGLKIVVPDVVYGTRHLLSKKPVHTPADLKGVKVRVQHSRLFVATVKAMGGIPTPMSLSDVYPALSQGVIDGVENPAVVLYGGKFYEVAKNLSLTAHTKHMSPFVAGTNFWNSLSQTQQDIIVSTSQDMVKYGAKLIAESEKQAIDQLKAKGVKVNEVDIPAFEKAARQAVQNDFPEWSPNLYKDIQEKLSQL</sequence>
<dbReference type="NCBIfam" id="NF037995">
    <property type="entry name" value="TRAP_S1"/>
    <property type="match status" value="1"/>
</dbReference>
<organism evidence="4 5">
    <name type="scientific">Vibrio spartinae</name>
    <dbReference type="NCBI Taxonomy" id="1918945"/>
    <lineage>
        <taxon>Bacteria</taxon>
        <taxon>Pseudomonadati</taxon>
        <taxon>Pseudomonadota</taxon>
        <taxon>Gammaproteobacteria</taxon>
        <taxon>Vibrionales</taxon>
        <taxon>Vibrionaceae</taxon>
        <taxon>Vibrio</taxon>
    </lineage>
</organism>
<evidence type="ECO:0000313" key="5">
    <source>
        <dbReference type="Proteomes" id="UP000184774"/>
    </source>
</evidence>
<dbReference type="PANTHER" id="PTHR33376">
    <property type="match status" value="1"/>
</dbReference>
<dbReference type="Pfam" id="PF03480">
    <property type="entry name" value="DctP"/>
    <property type="match status" value="1"/>
</dbReference>
<name>A0A1N6M8F9_9VIBR</name>
<dbReference type="EMBL" id="FSSB01000021">
    <property type="protein sequence ID" value="SIO95722.1"/>
    <property type="molecule type" value="Genomic_DNA"/>
</dbReference>
<evidence type="ECO:0000256" key="1">
    <source>
        <dbReference type="ARBA" id="ARBA00022729"/>
    </source>
</evidence>
<dbReference type="RefSeq" id="WP_074374205.1">
    <property type="nucleotide sequence ID" value="NZ_AP024907.1"/>
</dbReference>
<evidence type="ECO:0000313" key="3">
    <source>
        <dbReference type="EMBL" id="QMV13617.1"/>
    </source>
</evidence>
<feature type="signal peptide" evidence="2">
    <location>
        <begin position="1"/>
        <end position="27"/>
    </location>
</feature>
<accession>A0A1N6M8F9</accession>
<feature type="chain" id="PRO_5044563006" evidence="2">
    <location>
        <begin position="28"/>
        <end position="330"/>
    </location>
</feature>
<evidence type="ECO:0000313" key="4">
    <source>
        <dbReference type="EMBL" id="SIO95722.1"/>
    </source>
</evidence>
<dbReference type="Proteomes" id="UP000184774">
    <property type="component" value="Unassembled WGS sequence"/>
</dbReference>
<dbReference type="Proteomes" id="UP000515264">
    <property type="component" value="Chromosome 1"/>
</dbReference>
<dbReference type="PANTHER" id="PTHR33376:SF3">
    <property type="entry name" value="C4-DICARBOXYLATE-BINDING PROTEIN"/>
    <property type="match status" value="1"/>
</dbReference>
<dbReference type="Gene3D" id="3.40.190.170">
    <property type="entry name" value="Bacterial extracellular solute-binding protein, family 7"/>
    <property type="match status" value="1"/>
</dbReference>
<dbReference type="EMBL" id="CP046268">
    <property type="protein sequence ID" value="QMV13617.1"/>
    <property type="molecule type" value="Genomic_DNA"/>
</dbReference>
<dbReference type="CDD" id="cd13669">
    <property type="entry name" value="PBP2_TRAP_TM0322_like"/>
    <property type="match status" value="1"/>
</dbReference>
<evidence type="ECO:0000256" key="2">
    <source>
        <dbReference type="SAM" id="SignalP"/>
    </source>
</evidence>
<keyword evidence="6" id="KW-1185">Reference proteome</keyword>
<dbReference type="AlphaFoldDB" id="A0A1N6M8F9"/>